<feature type="signal peptide" evidence="2">
    <location>
        <begin position="1"/>
        <end position="18"/>
    </location>
</feature>
<comment type="caution">
    <text evidence="3">The sequence shown here is derived from an EMBL/GenBank/DDBJ whole genome shotgun (WGS) entry which is preliminary data.</text>
</comment>
<organism evidence="3 4">
    <name type="scientific">Sporothrix schenckii 1099-18</name>
    <dbReference type="NCBI Taxonomy" id="1397361"/>
    <lineage>
        <taxon>Eukaryota</taxon>
        <taxon>Fungi</taxon>
        <taxon>Dikarya</taxon>
        <taxon>Ascomycota</taxon>
        <taxon>Pezizomycotina</taxon>
        <taxon>Sordariomycetes</taxon>
        <taxon>Sordariomycetidae</taxon>
        <taxon>Ophiostomatales</taxon>
        <taxon>Ophiostomataceae</taxon>
        <taxon>Sporothrix</taxon>
    </lineage>
</organism>
<evidence type="ECO:0008006" key="5">
    <source>
        <dbReference type="Google" id="ProtNLM"/>
    </source>
</evidence>
<protein>
    <recommendedName>
        <fullName evidence="5">Secreted protein</fullName>
    </recommendedName>
</protein>
<dbReference type="AlphaFoldDB" id="A0A0F2M6F4"/>
<dbReference type="VEuPathDB" id="FungiDB:SPSK_09977"/>
<feature type="region of interest" description="Disordered" evidence="1">
    <location>
        <begin position="83"/>
        <end position="121"/>
    </location>
</feature>
<dbReference type="GeneID" id="27671819"/>
<dbReference type="EMBL" id="AXCR01000007">
    <property type="protein sequence ID" value="KJR85273.1"/>
    <property type="molecule type" value="Genomic_DNA"/>
</dbReference>
<feature type="chain" id="PRO_5002454766" description="Secreted protein" evidence="2">
    <location>
        <begin position="19"/>
        <end position="151"/>
    </location>
</feature>
<dbReference type="Proteomes" id="UP000033710">
    <property type="component" value="Unassembled WGS sequence"/>
</dbReference>
<evidence type="ECO:0000313" key="3">
    <source>
        <dbReference type="EMBL" id="KJR85273.1"/>
    </source>
</evidence>
<reference evidence="3 4" key="2">
    <citation type="journal article" date="2015" name="Eukaryot. Cell">
        <title>Asexual propagation of a virulent clone complex in a human and feline outbreak of sporotrichosis.</title>
        <authorList>
            <person name="Teixeira Mde M."/>
            <person name="Rodrigues A.M."/>
            <person name="Tsui C.K."/>
            <person name="de Almeida L.G."/>
            <person name="Van Diepeningen A.D."/>
            <person name="van den Ende B.G."/>
            <person name="Fernandes G.F."/>
            <person name="Kano R."/>
            <person name="Hamelin R.C."/>
            <person name="Lopes-Bezerra L.M."/>
            <person name="Vasconcelos A.T."/>
            <person name="de Hoog S."/>
            <person name="de Camargo Z.P."/>
            <person name="Felipe M.S."/>
        </authorList>
    </citation>
    <scope>NUCLEOTIDE SEQUENCE [LARGE SCALE GENOMIC DNA]</scope>
    <source>
        <strain evidence="3 4">1099-18</strain>
    </source>
</reference>
<evidence type="ECO:0000313" key="4">
    <source>
        <dbReference type="Proteomes" id="UP000033710"/>
    </source>
</evidence>
<proteinExistence type="predicted"/>
<dbReference type="KEGG" id="ssck:SPSK_09977"/>
<accession>A0A0F2M6F4</accession>
<reference evidence="3 4" key="1">
    <citation type="journal article" date="2014" name="BMC Genomics">
        <title>Comparative genomics of the major fungal agents of human and animal Sporotrichosis: Sporothrix schenckii and Sporothrix brasiliensis.</title>
        <authorList>
            <person name="Teixeira M.M."/>
            <person name="de Almeida L.G."/>
            <person name="Kubitschek-Barreira P."/>
            <person name="Alves F.L."/>
            <person name="Kioshima E.S."/>
            <person name="Abadio A.K."/>
            <person name="Fernandes L."/>
            <person name="Derengowski L.S."/>
            <person name="Ferreira K.S."/>
            <person name="Souza R.C."/>
            <person name="Ruiz J.C."/>
            <person name="de Andrade N.C."/>
            <person name="Paes H.C."/>
            <person name="Nicola A.M."/>
            <person name="Albuquerque P."/>
            <person name="Gerber A.L."/>
            <person name="Martins V.P."/>
            <person name="Peconick L.D."/>
            <person name="Neto A.V."/>
            <person name="Chaucanez C.B."/>
            <person name="Silva P.A."/>
            <person name="Cunha O.L."/>
            <person name="de Oliveira F.F."/>
            <person name="dos Santos T.C."/>
            <person name="Barros A.L."/>
            <person name="Soares M.A."/>
            <person name="de Oliveira L.M."/>
            <person name="Marini M.M."/>
            <person name="Villalobos-Duno H."/>
            <person name="Cunha M.M."/>
            <person name="de Hoog S."/>
            <person name="da Silveira J.F."/>
            <person name="Henrissat B."/>
            <person name="Nino-Vega G.A."/>
            <person name="Cisalpino P.S."/>
            <person name="Mora-Montes H.M."/>
            <person name="Almeida S.R."/>
            <person name="Stajich J.E."/>
            <person name="Lopes-Bezerra L.M."/>
            <person name="Vasconcelos A.T."/>
            <person name="Felipe M.S."/>
        </authorList>
    </citation>
    <scope>NUCLEOTIDE SEQUENCE [LARGE SCALE GENOMIC DNA]</scope>
    <source>
        <strain evidence="3 4">1099-18</strain>
    </source>
</reference>
<evidence type="ECO:0000256" key="2">
    <source>
        <dbReference type="SAM" id="SignalP"/>
    </source>
</evidence>
<name>A0A0F2M6F4_SPOSC</name>
<dbReference type="RefSeq" id="XP_016587949.1">
    <property type="nucleotide sequence ID" value="XM_016736542.1"/>
</dbReference>
<gene>
    <name evidence="3" type="ORF">SPSK_09977</name>
</gene>
<sequence length="151" mass="15942">MVVVACVVMVVVPPVAVGATPSTADTRLLAEDSAALIRLAGTLCLSAAHTSATTSTNWASMVSMTLLAVEALASPLLKRQNWATQDTTSPRKAVWADAAQTQPVSRAPQPLWLTQRPRQPEKATLVDEAEASGDRDVTAAARANARWRAVV</sequence>
<evidence type="ECO:0000256" key="1">
    <source>
        <dbReference type="SAM" id="MobiDB-lite"/>
    </source>
</evidence>
<keyword evidence="2" id="KW-0732">Signal</keyword>